<dbReference type="RefSeq" id="WP_191161657.1">
    <property type="nucleotide sequence ID" value="NZ_JACWMX010000002.1"/>
</dbReference>
<evidence type="ECO:0000259" key="3">
    <source>
        <dbReference type="Pfam" id="PF03372"/>
    </source>
</evidence>
<evidence type="ECO:0000256" key="1">
    <source>
        <dbReference type="SAM" id="MobiDB-lite"/>
    </source>
</evidence>
<keyword evidence="2" id="KW-1133">Transmembrane helix</keyword>
<dbReference type="SUPFAM" id="SSF56219">
    <property type="entry name" value="DNase I-like"/>
    <property type="match status" value="1"/>
</dbReference>
<feature type="domain" description="Endonuclease/exonuclease/phosphatase" evidence="3">
    <location>
        <begin position="105"/>
        <end position="311"/>
    </location>
</feature>
<dbReference type="Pfam" id="PF03372">
    <property type="entry name" value="Exo_endo_phos"/>
    <property type="match status" value="1"/>
</dbReference>
<reference evidence="4" key="1">
    <citation type="submission" date="2020-09" db="EMBL/GenBank/DDBJ databases">
        <title>Novel species of Mucilaginibacter isolated from a glacier on the Tibetan Plateau.</title>
        <authorList>
            <person name="Liu Q."/>
            <person name="Xin Y.-H."/>
        </authorList>
    </citation>
    <scope>NUCLEOTIDE SEQUENCE</scope>
    <source>
        <strain evidence="4">ZB1P21</strain>
    </source>
</reference>
<protein>
    <submittedName>
        <fullName evidence="4">Endonuclease/exonuclease/phosphatase family protein</fullName>
    </submittedName>
</protein>
<keyword evidence="2" id="KW-0812">Transmembrane</keyword>
<feature type="transmembrane region" description="Helical" evidence="2">
    <location>
        <begin position="35"/>
        <end position="52"/>
    </location>
</feature>
<dbReference type="Gene3D" id="3.60.10.10">
    <property type="entry name" value="Endonuclease/exonuclease/phosphatase"/>
    <property type="match status" value="1"/>
</dbReference>
<sequence length="348" mass="39440">MMLVVAAIAVLLLCFTVLSLVRHDYWTFRVFDYPRIQKFILSVVCLVVLLCYAQTLNGWLWALTAAMAVNAGYLFYLIVPFTVLGKKQVLRAGTKLPGQTISLMVANVYEDNTNASGCLKEIYRNDPDVVLLLETNKRWETQTNELGNTYAHSVKVALENTYGMLLYSKLPLQNYHVKYLVESDIPSIHTEIVLPNGMPVQLFAVHPTPPVPNENPRSTERDKELLLVADMAKASALPVIVIGDLNDVAWSYTTELFLKMSGLLDPRRGRGFFNSFHAHYPLMRFPLDHAFISTDFKLRGIRRLRNFNSDHFPIFVDLQYDARAPHQQSSMEADAEDIQEAAEKKAAI</sequence>
<keyword evidence="4" id="KW-0378">Hydrolase</keyword>
<organism evidence="4 5">
    <name type="scientific">Mucilaginibacter glaciei</name>
    <dbReference type="NCBI Taxonomy" id="2772109"/>
    <lineage>
        <taxon>Bacteria</taxon>
        <taxon>Pseudomonadati</taxon>
        <taxon>Bacteroidota</taxon>
        <taxon>Sphingobacteriia</taxon>
        <taxon>Sphingobacteriales</taxon>
        <taxon>Sphingobacteriaceae</taxon>
        <taxon>Mucilaginibacter</taxon>
    </lineage>
</organism>
<proteinExistence type="predicted"/>
<accession>A0A926NI92</accession>
<dbReference type="InterPro" id="IPR005135">
    <property type="entry name" value="Endo/exonuclease/phosphatase"/>
</dbReference>
<evidence type="ECO:0000313" key="5">
    <source>
        <dbReference type="Proteomes" id="UP000619078"/>
    </source>
</evidence>
<keyword evidence="5" id="KW-1185">Reference proteome</keyword>
<keyword evidence="2" id="KW-0472">Membrane</keyword>
<dbReference type="Proteomes" id="UP000619078">
    <property type="component" value="Unassembled WGS sequence"/>
</dbReference>
<feature type="transmembrane region" description="Helical" evidence="2">
    <location>
        <begin position="59"/>
        <end position="79"/>
    </location>
</feature>
<name>A0A926NI92_9SPHI</name>
<gene>
    <name evidence="4" type="ORF">IDJ76_05685</name>
</gene>
<dbReference type="GO" id="GO:0004519">
    <property type="term" value="F:endonuclease activity"/>
    <property type="evidence" value="ECO:0007669"/>
    <property type="project" value="UniProtKB-KW"/>
</dbReference>
<evidence type="ECO:0000256" key="2">
    <source>
        <dbReference type="SAM" id="Phobius"/>
    </source>
</evidence>
<keyword evidence="4" id="KW-0540">Nuclease</keyword>
<dbReference type="EMBL" id="JACWMX010000002">
    <property type="protein sequence ID" value="MBD1392579.1"/>
    <property type="molecule type" value="Genomic_DNA"/>
</dbReference>
<dbReference type="AlphaFoldDB" id="A0A926NI92"/>
<comment type="caution">
    <text evidence="4">The sequence shown here is derived from an EMBL/GenBank/DDBJ whole genome shotgun (WGS) entry which is preliminary data.</text>
</comment>
<feature type="region of interest" description="Disordered" evidence="1">
    <location>
        <begin position="329"/>
        <end position="348"/>
    </location>
</feature>
<evidence type="ECO:0000313" key="4">
    <source>
        <dbReference type="EMBL" id="MBD1392579.1"/>
    </source>
</evidence>
<keyword evidence="4" id="KW-0255">Endonuclease</keyword>
<dbReference type="InterPro" id="IPR036691">
    <property type="entry name" value="Endo/exonu/phosph_ase_sf"/>
</dbReference>